<evidence type="ECO:0000313" key="2">
    <source>
        <dbReference type="EMBL" id="PWF39452.1"/>
    </source>
</evidence>
<feature type="transmembrane region" description="Helical" evidence="1">
    <location>
        <begin position="63"/>
        <end position="81"/>
    </location>
</feature>
<dbReference type="InterPro" id="IPR046027">
    <property type="entry name" value="DUF5985"/>
</dbReference>
<keyword evidence="1" id="KW-1133">Transmembrane helix</keyword>
<dbReference type="OrthoDB" id="5295794at2"/>
<dbReference type="Pfam" id="PF19447">
    <property type="entry name" value="DUF5985"/>
    <property type="match status" value="1"/>
</dbReference>
<evidence type="ECO:0000313" key="3">
    <source>
        <dbReference type="Proteomes" id="UP000241421"/>
    </source>
</evidence>
<comment type="caution">
    <text evidence="2">The sequence shown here is derived from an EMBL/GenBank/DDBJ whole genome shotgun (WGS) entry which is preliminary data.</text>
</comment>
<sequence>MAATIYALCALTALACAVLILRSYFKTKYRLLLWSGLCFAGLFINNVLLMMDRLVFPAADLSTWRLLAGLGALLPLLYGLILEDE</sequence>
<feature type="transmembrane region" description="Helical" evidence="1">
    <location>
        <begin position="5"/>
        <end position="25"/>
    </location>
</feature>
<dbReference type="EMBL" id="PXWF02000339">
    <property type="protein sequence ID" value="PWF39452.1"/>
    <property type="molecule type" value="Genomic_DNA"/>
</dbReference>
<keyword evidence="1" id="KW-0812">Transmembrane</keyword>
<proteinExistence type="predicted"/>
<feature type="transmembrane region" description="Helical" evidence="1">
    <location>
        <begin position="31"/>
        <end position="51"/>
    </location>
</feature>
<name>A0A2U2H9X2_9BURK</name>
<evidence type="ECO:0000256" key="1">
    <source>
        <dbReference type="SAM" id="Phobius"/>
    </source>
</evidence>
<organism evidence="2 3">
    <name type="scientific">Massilia glaciei</name>
    <dbReference type="NCBI Taxonomy" id="1524097"/>
    <lineage>
        <taxon>Bacteria</taxon>
        <taxon>Pseudomonadati</taxon>
        <taxon>Pseudomonadota</taxon>
        <taxon>Betaproteobacteria</taxon>
        <taxon>Burkholderiales</taxon>
        <taxon>Oxalobacteraceae</taxon>
        <taxon>Telluria group</taxon>
        <taxon>Massilia</taxon>
    </lineage>
</organism>
<dbReference type="AlphaFoldDB" id="A0A2U2H9X2"/>
<protein>
    <submittedName>
        <fullName evidence="2">Uncharacterized protein</fullName>
    </submittedName>
</protein>
<keyword evidence="1" id="KW-0472">Membrane</keyword>
<reference evidence="2 3" key="1">
    <citation type="submission" date="2018-04" db="EMBL/GenBank/DDBJ databases">
        <title>Massilia violaceinigra sp. nov., a novel purple-pigmented bacterium isolated from Tianshan glacier, Xinjiang, China.</title>
        <authorList>
            <person name="Wang H."/>
        </authorList>
    </citation>
    <scope>NUCLEOTIDE SEQUENCE [LARGE SCALE GENOMIC DNA]</scope>
    <source>
        <strain evidence="2 3">B448-2</strain>
    </source>
</reference>
<gene>
    <name evidence="2" type="ORF">C7C56_027015</name>
</gene>
<keyword evidence="3" id="KW-1185">Reference proteome</keyword>
<dbReference type="Proteomes" id="UP000241421">
    <property type="component" value="Unassembled WGS sequence"/>
</dbReference>
<dbReference type="RefSeq" id="WP_106760430.1">
    <property type="nucleotide sequence ID" value="NZ_PXWF02000339.1"/>
</dbReference>
<accession>A0A2U2H9X2</accession>